<comment type="caution">
    <text evidence="2">The sequence shown here is derived from an EMBL/GenBank/DDBJ whole genome shotgun (WGS) entry which is preliminary data.</text>
</comment>
<sequence length="1142" mass="122972">MAPTNGPPPRRLRRWPLRLAASLALLALLYLAGLNLLLNSAWTQAWLDRHLPQVSVSWHSGWSLWPGRLRLEGLVIERHDEALPLTLAVDEAELRLATAGLFSRRLRVQRLEASGLRRLAVGEHRLQGDGELRLDALSLAEARISVDSLALTLSEGSLWRDDTLLAEALSLTADLSVAPFAPAQGLHREQLAPLSGELRLAGRADAWDVFTPYLAATPWLALAGSGALSGELTLRQGVLAEGSHLGLDAPALAVTLDESALLGDEAEAVPRGRHRLAGRGRASLQVSAEGDAPPAPRLDVHLDDVTMQPLHEDDPAPLLTSRRFALSAHLPSADLTAPPQPPDSARLSWQAAEVADVGRLARYLPPGSPLRLHGGSARLDAELNYRHGRFDGRVDLSGETVALTLLEQRLQGELTLGLNLAELDPQARRLDLSGTQLRVAATPAGESTPMVTDLRLPTAHFSTRRPLDELADREGPPPLDGELTVTGRVTHLAFLNAFLEEALDGRGMTLDGEGELDARLVLDNGRPSPESRLTLSAPRLEARFLGFHAHGRGTLSSQLRETRAGAPGAELEVRLEAAQLSHGQDPRPLLVAPTLTLAAQLASLDTPEATTLRLAWPDASIPDVAVLGQHLPPSAPLALLGGRAESRGELLLEADGLSGELALSGRALRARLLDTEIEGELSLALPVRHAHLDGSRLDLSGARPTLLADSPDSAQPLSTLLVARQARFDHPFGGAQPPHTRLVLDGLVERLGFLDRFLPAAHGVTLRGSGQLQADLDLLGQAPRPGSRLQVDAERLTATFLDYRVVGGGRLEAHLEGDPEAPAGRLSLSLPRLSLGRRDGSTTYLSGRHFHLETTTPHFALAPGAIPLDALTTRIELPVAEVEDLADYQAYLPAGAGLALLGGRASLTAELELVGAQARGDLTLQAFDASLRIGEQQLVGNLRLEARLREGNLNTLRFDAAGSRLRLDNVSRRGLDGQRERGWWAQLDLEAGQLTWQQPLSLEARLALSMRDSGLLANLVLAGSGERPRLGRLLTVPDIRGHTRLRLSDDGLHLDELTLTGRGLELLANLRLVDESLQGVLYARYGAGRLGLALEDGGRELQLFRPRRWYDSAAEAQARDPRQPLPSDWRQAIDTVISGTDD</sequence>
<organism evidence="2 3">
    <name type="scientific">Billgrantia campisalis</name>
    <dbReference type="NCBI Taxonomy" id="74661"/>
    <lineage>
        <taxon>Bacteria</taxon>
        <taxon>Pseudomonadati</taxon>
        <taxon>Pseudomonadota</taxon>
        <taxon>Gammaproteobacteria</taxon>
        <taxon>Oceanospirillales</taxon>
        <taxon>Halomonadaceae</taxon>
        <taxon>Billgrantia</taxon>
    </lineage>
</organism>
<gene>
    <name evidence="2" type="ORF">HOP52_11990</name>
</gene>
<protein>
    <recommendedName>
        <fullName evidence="4">AsmA-like C-terminal domain-containing protein</fullName>
    </recommendedName>
</protein>
<feature type="region of interest" description="Disordered" evidence="1">
    <location>
        <begin position="272"/>
        <end position="299"/>
    </location>
</feature>
<dbReference type="RefSeq" id="WP_238977623.1">
    <property type="nucleotide sequence ID" value="NZ_JABFUC010000009.1"/>
</dbReference>
<evidence type="ECO:0000256" key="1">
    <source>
        <dbReference type="SAM" id="MobiDB-lite"/>
    </source>
</evidence>
<dbReference type="EMBL" id="JABFUC010000009">
    <property type="protein sequence ID" value="MCG6658474.1"/>
    <property type="molecule type" value="Genomic_DNA"/>
</dbReference>
<name>A0ABS9P9L5_9GAMM</name>
<dbReference type="Proteomes" id="UP000814385">
    <property type="component" value="Unassembled WGS sequence"/>
</dbReference>
<keyword evidence="3" id="KW-1185">Reference proteome</keyword>
<accession>A0ABS9P9L5</accession>
<evidence type="ECO:0008006" key="4">
    <source>
        <dbReference type="Google" id="ProtNLM"/>
    </source>
</evidence>
<reference evidence="2 3" key="1">
    <citation type="submission" date="2020-05" db="EMBL/GenBank/DDBJ databases">
        <title>Comparative genomic analysis of denitrifying bacteria from Halomonas genus.</title>
        <authorList>
            <person name="Wang L."/>
            <person name="Shao Z."/>
        </authorList>
    </citation>
    <scope>NUCLEOTIDE SEQUENCE [LARGE SCALE GENOMIC DNA]</scope>
    <source>
        <strain evidence="2 3">A4</strain>
    </source>
</reference>
<proteinExistence type="predicted"/>
<evidence type="ECO:0000313" key="3">
    <source>
        <dbReference type="Proteomes" id="UP000814385"/>
    </source>
</evidence>
<evidence type="ECO:0000313" key="2">
    <source>
        <dbReference type="EMBL" id="MCG6658474.1"/>
    </source>
</evidence>